<evidence type="ECO:0000313" key="2">
    <source>
        <dbReference type="Proteomes" id="UP000242180"/>
    </source>
</evidence>
<organism evidence="1 2">
    <name type="scientific">Syncephalastrum racemosum</name>
    <name type="common">Filamentous fungus</name>
    <dbReference type="NCBI Taxonomy" id="13706"/>
    <lineage>
        <taxon>Eukaryota</taxon>
        <taxon>Fungi</taxon>
        <taxon>Fungi incertae sedis</taxon>
        <taxon>Mucoromycota</taxon>
        <taxon>Mucoromycotina</taxon>
        <taxon>Mucoromycetes</taxon>
        <taxon>Mucorales</taxon>
        <taxon>Syncephalastraceae</taxon>
        <taxon>Syncephalastrum</taxon>
    </lineage>
</organism>
<protein>
    <submittedName>
        <fullName evidence="1">Uncharacterized protein</fullName>
    </submittedName>
</protein>
<accession>A0A1X2HGY8</accession>
<evidence type="ECO:0000313" key="1">
    <source>
        <dbReference type="EMBL" id="ORY98178.1"/>
    </source>
</evidence>
<reference evidence="1 2" key="1">
    <citation type="submission" date="2016-07" db="EMBL/GenBank/DDBJ databases">
        <title>Pervasive Adenine N6-methylation of Active Genes in Fungi.</title>
        <authorList>
            <consortium name="DOE Joint Genome Institute"/>
            <person name="Mondo S.J."/>
            <person name="Dannebaum R.O."/>
            <person name="Kuo R.C."/>
            <person name="Labutti K."/>
            <person name="Haridas S."/>
            <person name="Kuo A."/>
            <person name="Salamov A."/>
            <person name="Ahrendt S.R."/>
            <person name="Lipzen A."/>
            <person name="Sullivan W."/>
            <person name="Andreopoulos W.B."/>
            <person name="Clum A."/>
            <person name="Lindquist E."/>
            <person name="Daum C."/>
            <person name="Ramamoorthy G.K."/>
            <person name="Gryganskyi A."/>
            <person name="Culley D."/>
            <person name="Magnuson J.K."/>
            <person name="James T.Y."/>
            <person name="O'Malley M.A."/>
            <person name="Stajich J.E."/>
            <person name="Spatafora J.W."/>
            <person name="Visel A."/>
            <person name="Grigoriev I.V."/>
        </authorList>
    </citation>
    <scope>NUCLEOTIDE SEQUENCE [LARGE SCALE GENOMIC DNA]</scope>
    <source>
        <strain evidence="1 2">NRRL 2496</strain>
    </source>
</reference>
<gene>
    <name evidence="1" type="ORF">BCR43DRAFT_514501</name>
</gene>
<dbReference type="EMBL" id="MCGN01000004">
    <property type="protein sequence ID" value="ORY98178.1"/>
    <property type="molecule type" value="Genomic_DNA"/>
</dbReference>
<dbReference type="AlphaFoldDB" id="A0A1X2HGY8"/>
<sequence length="216" mass="24453">MLAVQLERVVREALKVPEAVGGSPAASSDAQQRDGQIQFVEAIIEYYDAIDESCDFRVAKLTELQASHPEAILEALTAGPSFNSTFDKALRDVHRRERKLVQRHVAGGRNETGKPPRRSSGRSTYLRCRLRTLDEKGISITAKAKRTLSKYYPACLALNADFIPLTLEEVIQSSDSLCKLHVEDELYLLEEERTQLETYMQQQCRNLDETLKRNVQ</sequence>
<name>A0A1X2HGY8_SYNRA</name>
<dbReference type="InParanoid" id="A0A1X2HGY8"/>
<keyword evidence="2" id="KW-1185">Reference proteome</keyword>
<proteinExistence type="predicted"/>
<dbReference type="Proteomes" id="UP000242180">
    <property type="component" value="Unassembled WGS sequence"/>
</dbReference>
<comment type="caution">
    <text evidence="1">The sequence shown here is derived from an EMBL/GenBank/DDBJ whole genome shotgun (WGS) entry which is preliminary data.</text>
</comment>